<protein>
    <submittedName>
        <fullName evidence="1">Uncharacterized protein</fullName>
    </submittedName>
</protein>
<organism evidence="1">
    <name type="scientific">uncultured Caudovirales phage</name>
    <dbReference type="NCBI Taxonomy" id="2100421"/>
    <lineage>
        <taxon>Viruses</taxon>
        <taxon>Duplodnaviria</taxon>
        <taxon>Heunggongvirae</taxon>
        <taxon>Uroviricota</taxon>
        <taxon>Caudoviricetes</taxon>
        <taxon>Peduoviridae</taxon>
        <taxon>Maltschvirus</taxon>
        <taxon>Maltschvirus maltsch</taxon>
    </lineage>
</organism>
<reference evidence="1" key="1">
    <citation type="submission" date="2020-04" db="EMBL/GenBank/DDBJ databases">
        <authorList>
            <person name="Chiriac C."/>
            <person name="Salcher M."/>
            <person name="Ghai R."/>
            <person name="Kavagutti S V."/>
        </authorList>
    </citation>
    <scope>NUCLEOTIDE SEQUENCE</scope>
</reference>
<gene>
    <name evidence="1" type="ORF">UFOVP655_67</name>
</gene>
<evidence type="ECO:0000313" key="1">
    <source>
        <dbReference type="EMBL" id="CAB4156544.1"/>
    </source>
</evidence>
<name>A0A6J5NML7_9CAUD</name>
<sequence>MAILSSGYVSTEPIQITNPAIWSFTAIENPTIAARSLRVQQPLNSQIVENYGQFKPLGASKTVIVASSIYGIDGSYEFTTQGETEWDNLYPVLIYQGTLRVQDPLGRQKYVRFVDRTWTEVGAIGNLIRNAKVNYFEVGAP</sequence>
<proteinExistence type="predicted"/>
<dbReference type="EMBL" id="LR796637">
    <property type="protein sequence ID" value="CAB4156544.1"/>
    <property type="molecule type" value="Genomic_DNA"/>
</dbReference>
<accession>A0A6J5NML7</accession>